<dbReference type="EMBL" id="PNYC01000003">
    <property type="protein sequence ID" value="PMS37511.1"/>
    <property type="molecule type" value="Genomic_DNA"/>
</dbReference>
<evidence type="ECO:0000256" key="1">
    <source>
        <dbReference type="ARBA" id="ARBA00022898"/>
    </source>
</evidence>
<dbReference type="Pfam" id="PF01041">
    <property type="entry name" value="DegT_DnrJ_EryC1"/>
    <property type="match status" value="1"/>
</dbReference>
<evidence type="ECO:0000256" key="2">
    <source>
        <dbReference type="ARBA" id="ARBA00037999"/>
    </source>
</evidence>
<feature type="active site" description="Proton acceptor" evidence="3">
    <location>
        <position position="186"/>
    </location>
</feature>
<evidence type="ECO:0000256" key="5">
    <source>
        <dbReference type="RuleBase" id="RU004508"/>
    </source>
</evidence>
<sequence>MSTVPFFSPRLANAGVDLHEPVRRVLASYWYVLGSEVLAFEREYAEYLKVRHCVSVANGTDAIELALRAVGVAAGDRVAVTANAGFYGSTAVLKIGAAPVYVDVDASTLTMSCDQLQRALHTYSPKAIVVTHLYGQLADIEKIIKVATDAGVPVIEDCAQAHGAKRGDRFAGSYGALGCFSFYPTKNLGALGDGGAIVTDNEEWAGRLRQLRQYGWSTKYHVAINGGCNSRLDELQAAVLRAKLPQLDAWNDERRDIARRYNAAFAHLPVRCPSSLGSDYVAHLYVIRTERRDELRQFLAQRGIAAEVHYPVADHLQTVHDGGAEANALPVTETACSTVLSLPCFPGLAREETERVVGAVLGYFDEAGHS</sequence>
<comment type="similarity">
    <text evidence="2 5">Belongs to the DegT/DnrJ/EryC1 family.</text>
</comment>
<dbReference type="PANTHER" id="PTHR30244">
    <property type="entry name" value="TRANSAMINASE"/>
    <property type="match status" value="1"/>
</dbReference>
<dbReference type="PANTHER" id="PTHR30244:SF36">
    <property type="entry name" value="3-OXO-GLUCOSE-6-PHOSPHATE:GLUTAMATE AMINOTRANSFERASE"/>
    <property type="match status" value="1"/>
</dbReference>
<dbReference type="OrthoDB" id="9804264at2"/>
<reference evidence="6 7" key="1">
    <citation type="submission" date="2018-01" db="EMBL/GenBank/DDBJ databases">
        <title>Whole genome analyses suggest that Burkholderia sensu lato contains two further novel genera in the rhizoxinica-symbiotica group Mycetohabitans gen. nov., and Trinickia gen. nov.: implications for the evolution of diazotrophy and nodulation in the Burkholderiaceae.</title>
        <authorList>
            <person name="Estrada-de los Santos P."/>
            <person name="Palmer M."/>
            <person name="Chavez-Ramirez B."/>
            <person name="Beukes C."/>
            <person name="Steenkamp E.T."/>
            <person name="Hirsch A.M."/>
            <person name="Manyaka P."/>
            <person name="Maluk M."/>
            <person name="Lafos M."/>
            <person name="Crook M."/>
            <person name="Gross E."/>
            <person name="Simon M.F."/>
            <person name="Bueno dos Reis Junior F."/>
            <person name="Poole P.S."/>
            <person name="Venter S.N."/>
            <person name="James E.K."/>
        </authorList>
    </citation>
    <scope>NUCLEOTIDE SEQUENCE [LARGE SCALE GENOMIC DNA]</scope>
    <source>
        <strain evidence="6 7">JPY 581</strain>
    </source>
</reference>
<protein>
    <submittedName>
        <fullName evidence="6">DegT/DnrJ/EryC1/StrS family aminotransferase</fullName>
    </submittedName>
</protein>
<dbReference type="GO" id="GO:0008483">
    <property type="term" value="F:transaminase activity"/>
    <property type="evidence" value="ECO:0007669"/>
    <property type="project" value="UniProtKB-KW"/>
</dbReference>
<dbReference type="Proteomes" id="UP000235777">
    <property type="component" value="Unassembled WGS sequence"/>
</dbReference>
<accession>A0A2N7X7F3</accession>
<dbReference type="STRING" id="863227.GCA_000373005_02888"/>
<dbReference type="AlphaFoldDB" id="A0A2N7X7F3"/>
<comment type="caution">
    <text evidence="6">The sequence shown here is derived from an EMBL/GenBank/DDBJ whole genome shotgun (WGS) entry which is preliminary data.</text>
</comment>
<evidence type="ECO:0000256" key="3">
    <source>
        <dbReference type="PIRSR" id="PIRSR000390-1"/>
    </source>
</evidence>
<evidence type="ECO:0000313" key="6">
    <source>
        <dbReference type="EMBL" id="PMS37511.1"/>
    </source>
</evidence>
<proteinExistence type="inferred from homology"/>
<dbReference type="GO" id="GO:0030170">
    <property type="term" value="F:pyridoxal phosphate binding"/>
    <property type="evidence" value="ECO:0007669"/>
    <property type="project" value="TreeGrafter"/>
</dbReference>
<keyword evidence="6" id="KW-0808">Transferase</keyword>
<keyword evidence="6" id="KW-0032">Aminotransferase</keyword>
<dbReference type="InterPro" id="IPR015424">
    <property type="entry name" value="PyrdxlP-dep_Trfase"/>
</dbReference>
<dbReference type="Gene3D" id="3.40.640.10">
    <property type="entry name" value="Type I PLP-dependent aspartate aminotransferase-like (Major domain)"/>
    <property type="match status" value="1"/>
</dbReference>
<dbReference type="GO" id="GO:0000271">
    <property type="term" value="P:polysaccharide biosynthetic process"/>
    <property type="evidence" value="ECO:0007669"/>
    <property type="project" value="TreeGrafter"/>
</dbReference>
<evidence type="ECO:0000313" key="7">
    <source>
        <dbReference type="Proteomes" id="UP000235777"/>
    </source>
</evidence>
<dbReference type="CDD" id="cd00616">
    <property type="entry name" value="AHBA_syn"/>
    <property type="match status" value="1"/>
</dbReference>
<name>A0A2N7X7F3_9BURK</name>
<dbReference type="RefSeq" id="WP_018441461.1">
    <property type="nucleotide sequence ID" value="NZ_KB890176.1"/>
</dbReference>
<dbReference type="SUPFAM" id="SSF53383">
    <property type="entry name" value="PLP-dependent transferases"/>
    <property type="match status" value="1"/>
</dbReference>
<dbReference type="InterPro" id="IPR015421">
    <property type="entry name" value="PyrdxlP-dep_Trfase_major"/>
</dbReference>
<organism evidence="6 7">
    <name type="scientific">Trinickia symbiotica</name>
    <dbReference type="NCBI Taxonomy" id="863227"/>
    <lineage>
        <taxon>Bacteria</taxon>
        <taxon>Pseudomonadati</taxon>
        <taxon>Pseudomonadota</taxon>
        <taxon>Betaproteobacteria</taxon>
        <taxon>Burkholderiales</taxon>
        <taxon>Burkholderiaceae</taxon>
        <taxon>Trinickia</taxon>
    </lineage>
</organism>
<feature type="modified residue" description="N6-(pyridoxal phosphate)lysine" evidence="4">
    <location>
        <position position="186"/>
    </location>
</feature>
<dbReference type="InterPro" id="IPR015422">
    <property type="entry name" value="PyrdxlP-dep_Trfase_small"/>
</dbReference>
<keyword evidence="1 4" id="KW-0663">Pyridoxal phosphate</keyword>
<dbReference type="InterPro" id="IPR000653">
    <property type="entry name" value="DegT/StrS_aminotransferase"/>
</dbReference>
<dbReference type="Gene3D" id="3.90.1150.10">
    <property type="entry name" value="Aspartate Aminotransferase, domain 1"/>
    <property type="match status" value="1"/>
</dbReference>
<dbReference type="PIRSF" id="PIRSF000390">
    <property type="entry name" value="PLP_StrS"/>
    <property type="match status" value="1"/>
</dbReference>
<keyword evidence="7" id="KW-1185">Reference proteome</keyword>
<gene>
    <name evidence="6" type="ORF">C0Z20_05930</name>
</gene>
<evidence type="ECO:0000256" key="4">
    <source>
        <dbReference type="PIRSR" id="PIRSR000390-2"/>
    </source>
</evidence>